<feature type="region of interest" description="Disordered" evidence="1">
    <location>
        <begin position="1"/>
        <end position="21"/>
    </location>
</feature>
<keyword evidence="3" id="KW-1185">Reference proteome</keyword>
<accession>A0AAD5R3E5</accession>
<dbReference type="Proteomes" id="UP001196413">
    <property type="component" value="Unassembled WGS sequence"/>
</dbReference>
<protein>
    <submittedName>
        <fullName evidence="2">Uncharacterized protein</fullName>
    </submittedName>
</protein>
<evidence type="ECO:0000313" key="2">
    <source>
        <dbReference type="EMBL" id="KAJ1368726.1"/>
    </source>
</evidence>
<comment type="caution">
    <text evidence="2">The sequence shown here is derived from an EMBL/GenBank/DDBJ whole genome shotgun (WGS) entry which is preliminary data.</text>
</comment>
<reference evidence="2" key="1">
    <citation type="submission" date="2021-06" db="EMBL/GenBank/DDBJ databases">
        <title>Parelaphostrongylus tenuis whole genome reference sequence.</title>
        <authorList>
            <person name="Garwood T.J."/>
            <person name="Larsen P.A."/>
            <person name="Fountain-Jones N.M."/>
            <person name="Garbe J.R."/>
            <person name="Macchietto M.G."/>
            <person name="Kania S.A."/>
            <person name="Gerhold R.W."/>
            <person name="Richards J.E."/>
            <person name="Wolf T.M."/>
        </authorList>
    </citation>
    <scope>NUCLEOTIDE SEQUENCE</scope>
    <source>
        <strain evidence="2">MNPRO001-30</strain>
        <tissue evidence="2">Meninges</tissue>
    </source>
</reference>
<organism evidence="2 3">
    <name type="scientific">Parelaphostrongylus tenuis</name>
    <name type="common">Meningeal worm</name>
    <dbReference type="NCBI Taxonomy" id="148309"/>
    <lineage>
        <taxon>Eukaryota</taxon>
        <taxon>Metazoa</taxon>
        <taxon>Ecdysozoa</taxon>
        <taxon>Nematoda</taxon>
        <taxon>Chromadorea</taxon>
        <taxon>Rhabditida</taxon>
        <taxon>Rhabditina</taxon>
        <taxon>Rhabditomorpha</taxon>
        <taxon>Strongyloidea</taxon>
        <taxon>Metastrongylidae</taxon>
        <taxon>Parelaphostrongylus</taxon>
    </lineage>
</organism>
<dbReference type="AlphaFoldDB" id="A0AAD5R3E5"/>
<evidence type="ECO:0000256" key="1">
    <source>
        <dbReference type="SAM" id="MobiDB-lite"/>
    </source>
</evidence>
<evidence type="ECO:0000313" key="3">
    <source>
        <dbReference type="Proteomes" id="UP001196413"/>
    </source>
</evidence>
<gene>
    <name evidence="2" type="ORF">KIN20_029986</name>
</gene>
<proteinExistence type="predicted"/>
<dbReference type="EMBL" id="JAHQIW010006280">
    <property type="protein sequence ID" value="KAJ1368726.1"/>
    <property type="molecule type" value="Genomic_DNA"/>
</dbReference>
<name>A0AAD5R3E5_PARTN</name>
<sequence length="64" mass="6998">MEVQPATSKGKSRRNTGTACASSKTLNMGESLFNLRKDLVEHIQQVNGAIITKIPSVTHLMEND</sequence>